<feature type="region of interest" description="Disordered" evidence="1">
    <location>
        <begin position="112"/>
        <end position="131"/>
    </location>
</feature>
<evidence type="ECO:0000259" key="2">
    <source>
        <dbReference type="SMART" id="SM00470"/>
    </source>
</evidence>
<reference evidence="3 4" key="1">
    <citation type="submission" date="2024-11" db="EMBL/GenBank/DDBJ databases">
        <authorList>
            <person name="Heng Y.C."/>
            <person name="Lim A.C.H."/>
            <person name="Lee J.K.Y."/>
            <person name="Kittelmann S."/>
        </authorList>
    </citation>
    <scope>NUCLEOTIDE SEQUENCE [LARGE SCALE GENOMIC DNA]</scope>
    <source>
        <strain evidence="3 4">WILCCON 0269</strain>
    </source>
</reference>
<dbReference type="Gene3D" id="3.90.1530.10">
    <property type="entry name" value="Conserved hypothetical protein from pyrococcus furiosus pfu- 392566-001, ParB domain"/>
    <property type="match status" value="1"/>
</dbReference>
<accession>A0ABW8SG49</accession>
<keyword evidence="4" id="KW-1185">Reference proteome</keyword>
<sequence>MIDINLLKPHPRNREIYGEEDIKELANKINESKFIKSLVISQDNVIVSGHRRYAACLLLNIKEIPYERVNFQNPDEELERLLLENEAREKTTYQKGQEAILWEELEKKKADQRRISTQNNDKAQAVREKVPTQEEGRVRDIVAHKVGIGSGKTYEKAKSVIKEIDKLKREGEKNNAEFLTEVLNTSVTGAKNIMKSDSLNKISDDLKNKVVKKEITAKEAIKLAKKELKAVENGVSDASKVNKDSIIEEFQLSIKQFIQGINKYIELEDTFELMDEDDEDKVLDSIDELETTINKIKDIIL</sequence>
<evidence type="ECO:0000313" key="3">
    <source>
        <dbReference type="EMBL" id="MFL0194849.1"/>
    </source>
</evidence>
<gene>
    <name evidence="3" type="ORF">ACJDU8_04565</name>
</gene>
<dbReference type="InterPro" id="IPR003115">
    <property type="entry name" value="ParB_N"/>
</dbReference>
<dbReference type="SUPFAM" id="SSF110849">
    <property type="entry name" value="ParB/Sulfiredoxin"/>
    <property type="match status" value="1"/>
</dbReference>
<dbReference type="Proteomes" id="UP001623660">
    <property type="component" value="Unassembled WGS sequence"/>
</dbReference>
<comment type="caution">
    <text evidence="3">The sequence shown here is derived from an EMBL/GenBank/DDBJ whole genome shotgun (WGS) entry which is preliminary data.</text>
</comment>
<protein>
    <submittedName>
        <fullName evidence="3">ParB N-terminal domain-containing protein</fullName>
    </submittedName>
</protein>
<dbReference type="EMBL" id="JBJHZX010000005">
    <property type="protein sequence ID" value="MFL0194849.1"/>
    <property type="molecule type" value="Genomic_DNA"/>
</dbReference>
<proteinExistence type="predicted"/>
<dbReference type="Pfam" id="PF02195">
    <property type="entry name" value="ParB_N"/>
    <property type="match status" value="1"/>
</dbReference>
<evidence type="ECO:0000313" key="4">
    <source>
        <dbReference type="Proteomes" id="UP001623660"/>
    </source>
</evidence>
<evidence type="ECO:0000256" key="1">
    <source>
        <dbReference type="SAM" id="MobiDB-lite"/>
    </source>
</evidence>
<feature type="domain" description="ParB-like N-terminal" evidence="2">
    <location>
        <begin position="1"/>
        <end position="86"/>
    </location>
</feature>
<dbReference type="SMART" id="SM00470">
    <property type="entry name" value="ParB"/>
    <property type="match status" value="1"/>
</dbReference>
<dbReference type="InterPro" id="IPR036086">
    <property type="entry name" value="ParB/Sulfiredoxin_sf"/>
</dbReference>
<organism evidence="3 4">
    <name type="scientific">Candidatus Clostridium eludens</name>
    <dbReference type="NCBI Taxonomy" id="3381663"/>
    <lineage>
        <taxon>Bacteria</taxon>
        <taxon>Bacillati</taxon>
        <taxon>Bacillota</taxon>
        <taxon>Clostridia</taxon>
        <taxon>Eubacteriales</taxon>
        <taxon>Clostridiaceae</taxon>
        <taxon>Clostridium</taxon>
    </lineage>
</organism>
<name>A0ABW8SG49_9CLOT</name>
<dbReference type="RefSeq" id="WP_406791105.1">
    <property type="nucleotide sequence ID" value="NZ_JBJHZX010000005.1"/>
</dbReference>